<dbReference type="CDD" id="cd03140">
    <property type="entry name" value="GATase1_PfpI_3"/>
    <property type="match status" value="1"/>
</dbReference>
<organism evidence="2 3">
    <name type="scientific">Rikenella microfusus</name>
    <dbReference type="NCBI Taxonomy" id="28139"/>
    <lineage>
        <taxon>Bacteria</taxon>
        <taxon>Pseudomonadati</taxon>
        <taxon>Bacteroidota</taxon>
        <taxon>Bacteroidia</taxon>
        <taxon>Bacteroidales</taxon>
        <taxon>Rikenellaceae</taxon>
        <taxon>Rikenella</taxon>
    </lineage>
</organism>
<dbReference type="EMBL" id="UGVL01000001">
    <property type="protein sequence ID" value="SUE34200.1"/>
    <property type="molecule type" value="Genomic_DNA"/>
</dbReference>
<keyword evidence="2" id="KW-0645">Protease</keyword>
<dbReference type="EC" id="3.2.-.-" evidence="2"/>
<feature type="domain" description="DJ-1/PfpI" evidence="1">
    <location>
        <begin position="8"/>
        <end position="177"/>
    </location>
</feature>
<dbReference type="PANTHER" id="PTHR48094:SF19">
    <property type="entry name" value="DJ-1_PFPI DOMAIN-CONTAINING PROTEIN"/>
    <property type="match status" value="1"/>
</dbReference>
<reference evidence="2 3" key="1">
    <citation type="submission" date="2018-06" db="EMBL/GenBank/DDBJ databases">
        <authorList>
            <consortium name="Pathogen Informatics"/>
            <person name="Doyle S."/>
        </authorList>
    </citation>
    <scope>NUCLEOTIDE SEQUENCE [LARGE SCALE GENOMIC DNA]</scope>
    <source>
        <strain evidence="2 3">NCTC11190</strain>
    </source>
</reference>
<gene>
    <name evidence="2" type="primary">ydeA</name>
    <name evidence="2" type="ORF">NCTC11190_01420</name>
</gene>
<protein>
    <submittedName>
        <fullName evidence="2">Uncharacterized protease ydeA</fullName>
        <ecNumber evidence="2">3.2.-.-</ecNumber>
    </submittedName>
</protein>
<dbReference type="Pfam" id="PF01965">
    <property type="entry name" value="DJ-1_PfpI"/>
    <property type="match status" value="1"/>
</dbReference>
<dbReference type="AlphaFoldDB" id="A0A379MTH3"/>
<keyword evidence="3" id="KW-1185">Reference proteome</keyword>
<dbReference type="GO" id="GO:0005737">
    <property type="term" value="C:cytoplasm"/>
    <property type="evidence" value="ECO:0007669"/>
    <property type="project" value="TreeGrafter"/>
</dbReference>
<evidence type="ECO:0000313" key="2">
    <source>
        <dbReference type="EMBL" id="SUE34200.1"/>
    </source>
</evidence>
<proteinExistence type="predicted"/>
<name>A0A379MTH3_9BACT</name>
<dbReference type="GO" id="GO:0006508">
    <property type="term" value="P:proteolysis"/>
    <property type="evidence" value="ECO:0007669"/>
    <property type="project" value="UniProtKB-KW"/>
</dbReference>
<keyword evidence="2" id="KW-0378">Hydrolase</keyword>
<sequence length="202" mass="21925">MRDMMKQEVLLVVLDEYADWEAAFLAASLNAGVTPESGSKYVPKVVAPSLEPVRSIGGFRTVPDYGFETVPDDYAALVLIGGMRWRSDAAAGVVPLVRRAVERGKIVGAICNAASFLAAHGFLNVVRHTGNTLEQLKLWGGSAYTNETGYERRQAVADGGIVTANGTGYLEFTRELLFALEADSPERIRASYEFNKNGLYSV</sequence>
<dbReference type="PANTHER" id="PTHR48094">
    <property type="entry name" value="PROTEIN/NUCLEIC ACID DEGLYCASE DJ-1-RELATED"/>
    <property type="match status" value="1"/>
</dbReference>
<dbReference type="Proteomes" id="UP000255233">
    <property type="component" value="Unassembled WGS sequence"/>
</dbReference>
<dbReference type="STRING" id="880526.GCA_000427365_00141"/>
<evidence type="ECO:0000259" key="1">
    <source>
        <dbReference type="Pfam" id="PF01965"/>
    </source>
</evidence>
<evidence type="ECO:0000313" key="3">
    <source>
        <dbReference type="Proteomes" id="UP000255233"/>
    </source>
</evidence>
<dbReference type="InterPro" id="IPR050325">
    <property type="entry name" value="Prot/Nucl_acid_deglycase"/>
</dbReference>
<accession>A0A379MTH3</accession>
<dbReference type="SUPFAM" id="SSF52317">
    <property type="entry name" value="Class I glutamine amidotransferase-like"/>
    <property type="match status" value="1"/>
</dbReference>
<dbReference type="Gene3D" id="3.40.50.880">
    <property type="match status" value="1"/>
</dbReference>
<dbReference type="InterPro" id="IPR029062">
    <property type="entry name" value="Class_I_gatase-like"/>
</dbReference>
<dbReference type="InterPro" id="IPR002818">
    <property type="entry name" value="DJ-1/PfpI"/>
</dbReference>
<dbReference type="GO" id="GO:0016798">
    <property type="term" value="F:hydrolase activity, acting on glycosyl bonds"/>
    <property type="evidence" value="ECO:0007669"/>
    <property type="project" value="UniProtKB-KW"/>
</dbReference>
<keyword evidence="2" id="KW-0326">Glycosidase</keyword>
<dbReference type="GO" id="GO:0008233">
    <property type="term" value="F:peptidase activity"/>
    <property type="evidence" value="ECO:0007669"/>
    <property type="project" value="UniProtKB-KW"/>
</dbReference>